<dbReference type="AlphaFoldDB" id="G3CJV4"/>
<protein>
    <submittedName>
        <fullName evidence="2">Uncharacterized protein</fullName>
    </submittedName>
</protein>
<evidence type="ECO:0000256" key="1">
    <source>
        <dbReference type="SAM" id="SignalP"/>
    </source>
</evidence>
<feature type="signal peptide" evidence="1">
    <location>
        <begin position="1"/>
        <end position="18"/>
    </location>
</feature>
<reference evidence="2" key="1">
    <citation type="journal article" date="2014" name="PLoS ONE">
        <title>Patterns of Variation at Ustilago maydis Virulence Clusters 2A and 19A Largely Reflect the Demographic History of Its Populations.</title>
        <authorList>
            <person name="Kellner R."/>
            <person name="Hanschke C."/>
            <person name="Begerow D."/>
        </authorList>
    </citation>
    <scope>NUCLEOTIDE SEQUENCE</scope>
    <source>
        <strain evidence="2">RK123</strain>
    </source>
</reference>
<keyword evidence="1" id="KW-0732">Signal</keyword>
<gene>
    <name evidence="2" type="ORF">um01239</name>
</gene>
<feature type="chain" id="PRO_5003442912" evidence="1">
    <location>
        <begin position="19"/>
        <end position="283"/>
    </location>
</feature>
<evidence type="ECO:0000313" key="2">
    <source>
        <dbReference type="EMBL" id="AEN25715.1"/>
    </source>
</evidence>
<proteinExistence type="predicted"/>
<accession>G3CJV4</accession>
<name>G3CJV4_MYCMD</name>
<sequence>MRLILLAAALFGLALSHAQPLLRLFGKDIEVGLEHQRSPEQAVPDARGSRAAAYQQLVEHVVRKEGTGSSGPASSHFDVIRFSHSPSSPFQPVFPASEARRVAPSQHPGTPGSASSTVLLPQIDLDFSNLRNIPHHESWLELPKEMIQLHVPWFANIYNRMISTLPNYKETIVPELEFSEDEMAQYQAKVVSLLVQGNTYKLPIPTEWLHEAGIYAPAEVLGRYHTKFTFRERTVYDFVSFWSTADAGSKLALLGVFQMSRTTWETLKMHYPGAQRIDVYYST</sequence>
<dbReference type="VEuPathDB" id="FungiDB:UMAG_01239"/>
<organism evidence="2">
    <name type="scientific">Mycosarcoma maydis</name>
    <name type="common">Corn smut fungus</name>
    <name type="synonym">Ustilago maydis</name>
    <dbReference type="NCBI Taxonomy" id="5270"/>
    <lineage>
        <taxon>Eukaryota</taxon>
        <taxon>Fungi</taxon>
        <taxon>Dikarya</taxon>
        <taxon>Basidiomycota</taxon>
        <taxon>Ustilaginomycotina</taxon>
        <taxon>Ustilaginomycetes</taxon>
        <taxon>Ustilaginales</taxon>
        <taxon>Ustilaginaceae</taxon>
        <taxon>Mycosarcoma</taxon>
    </lineage>
</organism>
<dbReference type="EMBL" id="HQ002873">
    <property type="protein sequence ID" value="AEN25715.1"/>
    <property type="molecule type" value="Genomic_DNA"/>
</dbReference>